<keyword evidence="2" id="KW-1185">Reference proteome</keyword>
<evidence type="ECO:0000313" key="1">
    <source>
        <dbReference type="EMBL" id="SEN59845.1"/>
    </source>
</evidence>
<organism evidence="1 2">
    <name type="scientific">Palleronia pelagia</name>
    <dbReference type="NCBI Taxonomy" id="387096"/>
    <lineage>
        <taxon>Bacteria</taxon>
        <taxon>Pseudomonadati</taxon>
        <taxon>Pseudomonadota</taxon>
        <taxon>Alphaproteobacteria</taxon>
        <taxon>Rhodobacterales</taxon>
        <taxon>Roseobacteraceae</taxon>
        <taxon>Palleronia</taxon>
    </lineage>
</organism>
<sequence length="159" mass="18209">MEKTRVAVRKSLTPFVLVALIVGYAWTERLPEYRWYRDLMGMTPFSEVSVSAQEIARGGLVVQGWMRKDRCEFDHLTAYVIRNDGSRAWAPLDVSPEHGVWRGGNRPPSDRIETWGPWVIVRPETIEPTGWEILVTHTNCPRGPARQTNTFAAGDWQDQ</sequence>
<accession>A0A1H8HV14</accession>
<name>A0A1H8HV14_9RHOB</name>
<protein>
    <submittedName>
        <fullName evidence="1">Uncharacterized protein</fullName>
    </submittedName>
</protein>
<dbReference type="Proteomes" id="UP000199372">
    <property type="component" value="Unassembled WGS sequence"/>
</dbReference>
<proteinExistence type="predicted"/>
<evidence type="ECO:0000313" key="2">
    <source>
        <dbReference type="Proteomes" id="UP000199372"/>
    </source>
</evidence>
<dbReference type="AlphaFoldDB" id="A0A1H8HV14"/>
<dbReference type="EMBL" id="FOCM01000005">
    <property type="protein sequence ID" value="SEN59845.1"/>
    <property type="molecule type" value="Genomic_DNA"/>
</dbReference>
<gene>
    <name evidence="1" type="ORF">SAMN04488011_1059</name>
</gene>
<reference evidence="2" key="1">
    <citation type="submission" date="2016-10" db="EMBL/GenBank/DDBJ databases">
        <authorList>
            <person name="Varghese N."/>
            <person name="Submissions S."/>
        </authorList>
    </citation>
    <scope>NUCLEOTIDE SEQUENCE [LARGE SCALE GENOMIC DNA]</scope>
    <source>
        <strain evidence="2">DSM 26893</strain>
    </source>
</reference>